<evidence type="ECO:0000256" key="2">
    <source>
        <dbReference type="ARBA" id="ARBA00004496"/>
    </source>
</evidence>
<dbReference type="RefSeq" id="XP_037146678.1">
    <property type="nucleotide sequence ID" value="XM_037290783.1"/>
</dbReference>
<evidence type="ECO:0000256" key="8">
    <source>
        <dbReference type="ARBA" id="ARBA00023242"/>
    </source>
</evidence>
<evidence type="ECO:0000256" key="6">
    <source>
        <dbReference type="ARBA" id="ARBA00022490"/>
    </source>
</evidence>
<dbReference type="InterPro" id="IPR027417">
    <property type="entry name" value="P-loop_NTPase"/>
</dbReference>
<feature type="compositionally biased region" description="Basic and acidic residues" evidence="9">
    <location>
        <begin position="43"/>
        <end position="52"/>
    </location>
</feature>
<comment type="similarity">
    <text evidence="4">Belongs to the ELP4 family.</text>
</comment>
<dbReference type="AlphaFoldDB" id="A0A7H9B8V2"/>
<evidence type="ECO:0000313" key="10">
    <source>
        <dbReference type="EMBL" id="QLG74953.1"/>
    </source>
</evidence>
<dbReference type="UniPathway" id="UPA00988"/>
<dbReference type="GeneID" id="59238756"/>
<evidence type="ECO:0000256" key="5">
    <source>
        <dbReference type="ARBA" id="ARBA00020265"/>
    </source>
</evidence>
<organism evidence="10 11">
    <name type="scientific">Zygotorulaspora mrakii</name>
    <name type="common">Zygosaccharomyces mrakii</name>
    <dbReference type="NCBI Taxonomy" id="42260"/>
    <lineage>
        <taxon>Eukaryota</taxon>
        <taxon>Fungi</taxon>
        <taxon>Dikarya</taxon>
        <taxon>Ascomycota</taxon>
        <taxon>Saccharomycotina</taxon>
        <taxon>Saccharomycetes</taxon>
        <taxon>Saccharomycetales</taxon>
        <taxon>Saccharomycetaceae</taxon>
        <taxon>Zygotorulaspora</taxon>
    </lineage>
</organism>
<dbReference type="Gene3D" id="3.40.50.300">
    <property type="entry name" value="P-loop containing nucleotide triphosphate hydrolases"/>
    <property type="match status" value="1"/>
</dbReference>
<evidence type="ECO:0000256" key="9">
    <source>
        <dbReference type="SAM" id="MobiDB-lite"/>
    </source>
</evidence>
<dbReference type="PANTHER" id="PTHR12896">
    <property type="entry name" value="PAX6 NEIGHBOR PROTEIN PAXNEB"/>
    <property type="match status" value="1"/>
</dbReference>
<dbReference type="CDD" id="cd19494">
    <property type="entry name" value="Elp4"/>
    <property type="match status" value="1"/>
</dbReference>
<reference evidence="10 11" key="1">
    <citation type="submission" date="2020-07" db="EMBL/GenBank/DDBJ databases">
        <title>The yeast mating-type switching endonuclease HO is a domesticated member of an unorthodox homing genetic element family.</title>
        <authorList>
            <person name="Coughlan A.Y."/>
            <person name="Lombardi L."/>
            <person name="Braun-Galleani S."/>
            <person name="Martos A.R."/>
            <person name="Galeote V."/>
            <person name="Bigey F."/>
            <person name="Dequin S."/>
            <person name="Byrne K.P."/>
            <person name="Wolfe K.H."/>
        </authorList>
    </citation>
    <scope>NUCLEOTIDE SEQUENCE [LARGE SCALE GENOMIC DNA]</scope>
    <source>
        <strain evidence="10 11">NRRL Y-6702</strain>
    </source>
</reference>
<dbReference type="Proteomes" id="UP000509704">
    <property type="component" value="Chromosome 8"/>
</dbReference>
<dbReference type="GO" id="GO:0002098">
    <property type="term" value="P:tRNA wobble uridine modification"/>
    <property type="evidence" value="ECO:0007669"/>
    <property type="project" value="InterPro"/>
</dbReference>
<evidence type="ECO:0000313" key="11">
    <source>
        <dbReference type="Proteomes" id="UP000509704"/>
    </source>
</evidence>
<dbReference type="KEGG" id="zmk:HG535_0H02800"/>
<sequence length="480" mass="53728">MSFRRRGEVLNGREGSPRTIPGRVPTGAPRNARNGSLQSSKNEITHDVGHSQENRVNPMRRGLLSSPINSMAALNIGNNPRTPNIRNIETLDMNHPGIRPSPASSQQTTSTGSFDLDRVLGHMGLPLGNSMIIKEQGTTEFSAVLCKLFAAQGIMHTRVENLSSRSDNTHLCVISANQGFSKELPGVYKGSSKDIKKTRIAEEQSKVTVQNLSEQAAPTRYNDLKIAWRYKLGDENSSQQPKDNESSMMETEYKDYNHQFNITSRMVPAPTPSEISYVTPHQPTQGILSQLEQIIKKHDNKLIRLIIPSLLHPATYPPTSFRLSGIIPLLHGIRSLVKKYENRCVLLATMSSDLVDDFLLCEVESMFDAVIDLEPFSQEMLQFLEKAYKSQPNKVQHGLLHISKLPIFSERGEMHEMRSHYAFKNGRKKFAIEEWDIPVADVDDSDKENSSALPHGHEHANKGMCESTESRSSTNISIDF</sequence>
<dbReference type="InterPro" id="IPR008728">
    <property type="entry name" value="Elongator_complex_protein_4"/>
</dbReference>
<feature type="compositionally biased region" description="Polar residues" evidence="9">
    <location>
        <begin position="33"/>
        <end position="42"/>
    </location>
</feature>
<proteinExistence type="inferred from homology"/>
<keyword evidence="7" id="KW-0819">tRNA processing</keyword>
<protein>
    <recommendedName>
        <fullName evidence="5">Elongator complex protein 4</fullName>
    </recommendedName>
</protein>
<dbReference type="GO" id="GO:0005737">
    <property type="term" value="C:cytoplasm"/>
    <property type="evidence" value="ECO:0007669"/>
    <property type="project" value="UniProtKB-SubCell"/>
</dbReference>
<keyword evidence="8" id="KW-0539">Nucleus</keyword>
<keyword evidence="11" id="KW-1185">Reference proteome</keyword>
<feature type="region of interest" description="Disordered" evidence="9">
    <location>
        <begin position="1"/>
        <end position="52"/>
    </location>
</feature>
<comment type="pathway">
    <text evidence="3">tRNA modification; 5-methoxycarbonylmethyl-2-thiouridine-tRNA biosynthesis.</text>
</comment>
<evidence type="ECO:0000256" key="7">
    <source>
        <dbReference type="ARBA" id="ARBA00022694"/>
    </source>
</evidence>
<accession>A0A7H9B8V2</accession>
<dbReference type="GO" id="GO:0008023">
    <property type="term" value="C:transcription elongation factor complex"/>
    <property type="evidence" value="ECO:0007669"/>
    <property type="project" value="TreeGrafter"/>
</dbReference>
<feature type="region of interest" description="Disordered" evidence="9">
    <location>
        <begin position="443"/>
        <end position="480"/>
    </location>
</feature>
<comment type="subcellular location">
    <subcellularLocation>
        <location evidence="2">Cytoplasm</location>
    </subcellularLocation>
    <subcellularLocation>
        <location evidence="1">Nucleus</location>
    </subcellularLocation>
</comment>
<evidence type="ECO:0000256" key="3">
    <source>
        <dbReference type="ARBA" id="ARBA00005043"/>
    </source>
</evidence>
<feature type="compositionally biased region" description="Polar residues" evidence="9">
    <location>
        <begin position="470"/>
        <end position="480"/>
    </location>
</feature>
<keyword evidence="6" id="KW-0963">Cytoplasm</keyword>
<dbReference type="PANTHER" id="PTHR12896:SF1">
    <property type="entry name" value="ELONGATOR COMPLEX PROTEIN 4"/>
    <property type="match status" value="1"/>
</dbReference>
<dbReference type="Pfam" id="PF05625">
    <property type="entry name" value="PAXNEB"/>
    <property type="match status" value="1"/>
</dbReference>
<dbReference type="OrthoDB" id="289162at2759"/>
<dbReference type="EMBL" id="CP058611">
    <property type="protein sequence ID" value="QLG74953.1"/>
    <property type="molecule type" value="Genomic_DNA"/>
</dbReference>
<gene>
    <name evidence="10" type="ORF">HG535_0H02800</name>
</gene>
<evidence type="ECO:0000256" key="4">
    <source>
        <dbReference type="ARBA" id="ARBA00007573"/>
    </source>
</evidence>
<evidence type="ECO:0000256" key="1">
    <source>
        <dbReference type="ARBA" id="ARBA00004123"/>
    </source>
</evidence>
<name>A0A7H9B8V2_ZYGMR</name>
<dbReference type="GO" id="GO:0033588">
    <property type="term" value="C:elongator holoenzyme complex"/>
    <property type="evidence" value="ECO:0007669"/>
    <property type="project" value="InterPro"/>
</dbReference>